<reference evidence="1" key="1">
    <citation type="submission" date="2007-03" db="EMBL/GenBank/DDBJ databases">
        <authorList>
            <person name="Paulsen I."/>
        </authorList>
    </citation>
    <scope>NUCLEOTIDE SEQUENCE</scope>
    <source>
        <strain evidence="1">VEG</strain>
    </source>
</reference>
<evidence type="ECO:0000313" key="2">
    <source>
        <dbReference type="Proteomes" id="UP000002226"/>
    </source>
</evidence>
<dbReference type="Proteomes" id="UP000002226">
    <property type="component" value="Unassembled WGS sequence"/>
</dbReference>
<organism evidence="1 2">
    <name type="scientific">Toxoplasma gondii (strain ATCC 50861 / VEG)</name>
    <dbReference type="NCBI Taxonomy" id="432359"/>
    <lineage>
        <taxon>Eukaryota</taxon>
        <taxon>Sar</taxon>
        <taxon>Alveolata</taxon>
        <taxon>Apicomplexa</taxon>
        <taxon>Conoidasida</taxon>
        <taxon>Coccidia</taxon>
        <taxon>Eucoccidiorida</taxon>
        <taxon>Eimeriorina</taxon>
        <taxon>Sarcocystidae</taxon>
        <taxon>Toxoplasma</taxon>
    </lineage>
</organism>
<proteinExistence type="predicted"/>
<name>A0A125YQT6_TOXGV</name>
<keyword evidence="2" id="KW-1185">Reference proteome</keyword>
<dbReference type="EMBL" id="AAYL02000044">
    <property type="protein sequence ID" value="ESS34887.1"/>
    <property type="molecule type" value="Genomic_DNA"/>
</dbReference>
<sequence>MLGKCKTLSLISGFCRLIYGTAFCVKFGKVLPLMYRTARTDDPSDAGRYSTKCLNENYQRSSLCPPPYTRKTERSKTWTDSTGPISMLVRSRLERLSVWFADASEECHECDDTLSPVPKDLKRTTR</sequence>
<accession>A0A125YQT6</accession>
<dbReference type="VEuPathDB" id="ToxoDB:TGVEG_311425"/>
<dbReference type="AlphaFoldDB" id="A0A125YQT6"/>
<gene>
    <name evidence="1" type="ORF">TGVEG_311425</name>
</gene>
<protein>
    <submittedName>
        <fullName evidence="1">Uncharacterized protein</fullName>
    </submittedName>
</protein>
<comment type="caution">
    <text evidence="1">The sequence shown here is derived from an EMBL/GenBank/DDBJ whole genome shotgun (WGS) entry which is preliminary data.</text>
</comment>
<evidence type="ECO:0000313" key="1">
    <source>
        <dbReference type="EMBL" id="ESS34887.1"/>
    </source>
</evidence>